<organism evidence="2 3">
    <name type="scientific">Sedimentibacter hydroxybenzoicus DSM 7310</name>
    <dbReference type="NCBI Taxonomy" id="1123245"/>
    <lineage>
        <taxon>Bacteria</taxon>
        <taxon>Bacillati</taxon>
        <taxon>Bacillota</taxon>
        <taxon>Tissierellia</taxon>
        <taxon>Sedimentibacter</taxon>
    </lineage>
</organism>
<evidence type="ECO:0000256" key="1">
    <source>
        <dbReference type="SAM" id="Phobius"/>
    </source>
</evidence>
<keyword evidence="3" id="KW-1185">Reference proteome</keyword>
<dbReference type="AlphaFoldDB" id="A0A974BJV1"/>
<name>A0A974BJV1_SEDHY</name>
<accession>A0A974BJV1</accession>
<dbReference type="EMBL" id="JACBNQ010000009">
    <property type="protein sequence ID" value="NYB74427.1"/>
    <property type="molecule type" value="Genomic_DNA"/>
</dbReference>
<dbReference type="Proteomes" id="UP000611629">
    <property type="component" value="Unassembled WGS sequence"/>
</dbReference>
<evidence type="ECO:0000313" key="2">
    <source>
        <dbReference type="EMBL" id="NYB74427.1"/>
    </source>
</evidence>
<feature type="transmembrane region" description="Helical" evidence="1">
    <location>
        <begin position="24"/>
        <end position="42"/>
    </location>
</feature>
<gene>
    <name evidence="2" type="ORF">HZF24_09800</name>
</gene>
<sequence length="52" mass="5868">MSDEVRATNFDCCDRGCDNNWIEWIIIIFVIFWLLGGNNWLGGIGGRGGCCR</sequence>
<dbReference type="RefSeq" id="WP_179238119.1">
    <property type="nucleotide sequence ID" value="NZ_JACBNQ010000009.1"/>
</dbReference>
<protein>
    <submittedName>
        <fullName evidence="2">Uncharacterized protein</fullName>
    </submittedName>
</protein>
<evidence type="ECO:0000313" key="3">
    <source>
        <dbReference type="Proteomes" id="UP000611629"/>
    </source>
</evidence>
<proteinExistence type="predicted"/>
<keyword evidence="1" id="KW-1133">Transmembrane helix</keyword>
<keyword evidence="1" id="KW-0472">Membrane</keyword>
<comment type="caution">
    <text evidence="2">The sequence shown here is derived from an EMBL/GenBank/DDBJ whole genome shotgun (WGS) entry which is preliminary data.</text>
</comment>
<reference evidence="2" key="1">
    <citation type="submission" date="2020-07" db="EMBL/GenBank/DDBJ databases">
        <title>Genomic analysis of a strain of Sedimentibacter Hydroxybenzoicus DSM7310.</title>
        <authorList>
            <person name="Ma S."/>
        </authorList>
    </citation>
    <scope>NUCLEOTIDE SEQUENCE</scope>
    <source>
        <strain evidence="2">DSM 7310</strain>
    </source>
</reference>
<keyword evidence="1" id="KW-0812">Transmembrane</keyword>